<evidence type="ECO:0000313" key="2">
    <source>
        <dbReference type="EMBL" id="GFY90133.1"/>
    </source>
</evidence>
<dbReference type="InterPro" id="IPR029058">
    <property type="entry name" value="AB_hydrolase_fold"/>
</dbReference>
<dbReference type="OrthoDB" id="6431331at2759"/>
<gene>
    <name evidence="2" type="ORF">Acr_07g0003300</name>
</gene>
<feature type="domain" description="AB hydrolase-1" evidence="1">
    <location>
        <begin position="53"/>
        <end position="157"/>
    </location>
</feature>
<name>A0A7J0EUP6_9ERIC</name>
<keyword evidence="2" id="KW-0378">Hydrolase</keyword>
<sequence>MRTVKRFSFTASTDWLYRHLFAFAGLRSATTVLGGGTTSVHCWVPKFHDPAKPTLLLIHGFGANATWQYGDALRHLRPHYNLYVPDLLFFGRSTTEARERSEAFQARCLMELMAARGVARVSLVGVSYGGFVGYSMAAQFPAAVERMVVCCAGVCLEERDMAEGLFRVADLEAAASILLPQTPEKLRELMRLSYVKPVKGVPSFILSDFIHNLNASKSFSDTII</sequence>
<dbReference type="GO" id="GO:0016787">
    <property type="term" value="F:hydrolase activity"/>
    <property type="evidence" value="ECO:0007669"/>
    <property type="project" value="UniProtKB-KW"/>
</dbReference>
<dbReference type="Gene3D" id="3.40.50.1820">
    <property type="entry name" value="alpha/beta hydrolase"/>
    <property type="match status" value="1"/>
</dbReference>
<dbReference type="EMBL" id="BJWL01000007">
    <property type="protein sequence ID" value="GFY90133.1"/>
    <property type="molecule type" value="Genomic_DNA"/>
</dbReference>
<comment type="caution">
    <text evidence="2">The sequence shown here is derived from an EMBL/GenBank/DDBJ whole genome shotgun (WGS) entry which is preliminary data.</text>
</comment>
<dbReference type="PRINTS" id="PR00111">
    <property type="entry name" value="ABHYDROLASE"/>
</dbReference>
<evidence type="ECO:0000259" key="1">
    <source>
        <dbReference type="Pfam" id="PF00561"/>
    </source>
</evidence>
<keyword evidence="3" id="KW-1185">Reference proteome</keyword>
<dbReference type="AlphaFoldDB" id="A0A7J0EUP6"/>
<dbReference type="PANTHER" id="PTHR43139">
    <property type="entry name" value="SI:DKEY-122A22.2"/>
    <property type="match status" value="1"/>
</dbReference>
<dbReference type="InterPro" id="IPR000073">
    <property type="entry name" value="AB_hydrolase_1"/>
</dbReference>
<dbReference type="Proteomes" id="UP000585474">
    <property type="component" value="Unassembled WGS sequence"/>
</dbReference>
<dbReference type="SUPFAM" id="SSF53474">
    <property type="entry name" value="alpha/beta-Hydrolases"/>
    <property type="match status" value="1"/>
</dbReference>
<evidence type="ECO:0000313" key="3">
    <source>
        <dbReference type="Proteomes" id="UP000585474"/>
    </source>
</evidence>
<organism evidence="2 3">
    <name type="scientific">Actinidia rufa</name>
    <dbReference type="NCBI Taxonomy" id="165716"/>
    <lineage>
        <taxon>Eukaryota</taxon>
        <taxon>Viridiplantae</taxon>
        <taxon>Streptophyta</taxon>
        <taxon>Embryophyta</taxon>
        <taxon>Tracheophyta</taxon>
        <taxon>Spermatophyta</taxon>
        <taxon>Magnoliopsida</taxon>
        <taxon>eudicotyledons</taxon>
        <taxon>Gunneridae</taxon>
        <taxon>Pentapetalae</taxon>
        <taxon>asterids</taxon>
        <taxon>Ericales</taxon>
        <taxon>Actinidiaceae</taxon>
        <taxon>Actinidia</taxon>
    </lineage>
</organism>
<dbReference type="PANTHER" id="PTHR43139:SF7">
    <property type="entry name" value="ALPHA_BETA-HYDROLASES SUPERFAMILY PROTEIN"/>
    <property type="match status" value="1"/>
</dbReference>
<accession>A0A7J0EUP6</accession>
<dbReference type="InterPro" id="IPR052370">
    <property type="entry name" value="Meta-cleavage_hydrolase"/>
</dbReference>
<proteinExistence type="predicted"/>
<reference evidence="2 3" key="1">
    <citation type="submission" date="2019-07" db="EMBL/GenBank/DDBJ databases">
        <title>De Novo Assembly of kiwifruit Actinidia rufa.</title>
        <authorList>
            <person name="Sugita-Konishi S."/>
            <person name="Sato K."/>
            <person name="Mori E."/>
            <person name="Abe Y."/>
            <person name="Kisaki G."/>
            <person name="Hamano K."/>
            <person name="Suezawa K."/>
            <person name="Otani M."/>
            <person name="Fukuda T."/>
            <person name="Manabe T."/>
            <person name="Gomi K."/>
            <person name="Tabuchi M."/>
            <person name="Akimitsu K."/>
            <person name="Kataoka I."/>
        </authorList>
    </citation>
    <scope>NUCLEOTIDE SEQUENCE [LARGE SCALE GENOMIC DNA]</scope>
    <source>
        <strain evidence="3">cv. Fuchu</strain>
    </source>
</reference>
<protein>
    <submittedName>
        <fullName evidence="2">Alpha/beta-Hydrolases superfamily protein</fullName>
    </submittedName>
</protein>
<dbReference type="Pfam" id="PF00561">
    <property type="entry name" value="Abhydrolase_1"/>
    <property type="match status" value="1"/>
</dbReference>